<proteinExistence type="predicted"/>
<dbReference type="InterPro" id="IPR001182">
    <property type="entry name" value="FtsW/RodA"/>
</dbReference>
<sequence length="357" mass="38578">MQKGLFDLWIVAPIVILLTFSLAVLQSLVPQEFPQHGFYIAIALLTFVLVSSVDYRMLRIFSPAFYVTALLFLITTFIFGQVTRGSIRWIAIGPLTIQASELAKPLMILTLAYFAERFDLRQTKLLLGYIALLVIPLLLVLKQPDLGSALVLGAVGIMIAIGRGVSLRFLGMLLGGAVLLLPGFLKLLAPYQRERLSSFIDPYSDPLGSGYSVIQSVIAVGSGQLFGRGLGHGTQSQLRFLPERHSDFIFAALAEELGFIGAAIVLFCYLALLMRLIKIAKSSPDLFGSLITVGVFTMITFQVAVNIGMNVGLIPITGITLPLISSGGSSLIATAVSLGLVQSVGRRIKPEVSIEIH</sequence>
<evidence type="ECO:0000256" key="3">
    <source>
        <dbReference type="ARBA" id="ARBA00022676"/>
    </source>
</evidence>
<evidence type="ECO:0000256" key="2">
    <source>
        <dbReference type="ARBA" id="ARBA00022475"/>
    </source>
</evidence>
<dbReference type="PANTHER" id="PTHR30474">
    <property type="entry name" value="CELL CYCLE PROTEIN"/>
    <property type="match status" value="1"/>
</dbReference>
<dbReference type="GO" id="GO:0009252">
    <property type="term" value="P:peptidoglycan biosynthetic process"/>
    <property type="evidence" value="ECO:0007669"/>
    <property type="project" value="UniProtKB-KW"/>
</dbReference>
<feature type="transmembrane region" description="Helical" evidence="11">
    <location>
        <begin position="169"/>
        <end position="189"/>
    </location>
</feature>
<feature type="transmembrane region" description="Helical" evidence="11">
    <location>
        <begin position="248"/>
        <end position="274"/>
    </location>
</feature>
<protein>
    <submittedName>
        <fullName evidence="12">Rod shape-determining protein RodA</fullName>
    </submittedName>
</protein>
<keyword evidence="7" id="KW-0573">Peptidoglycan synthesis</keyword>
<keyword evidence="9 11" id="KW-0472">Membrane</keyword>
<evidence type="ECO:0000256" key="7">
    <source>
        <dbReference type="ARBA" id="ARBA00022984"/>
    </source>
</evidence>
<dbReference type="AlphaFoldDB" id="A0A1G1VSQ4"/>
<organism evidence="12 13">
    <name type="scientific">Candidatus Chisholmbacteria bacterium RIFCSPHIGHO2_01_FULL_52_32</name>
    <dbReference type="NCBI Taxonomy" id="1797591"/>
    <lineage>
        <taxon>Bacteria</taxon>
        <taxon>Candidatus Chisholmiibacteriota</taxon>
    </lineage>
</organism>
<evidence type="ECO:0000256" key="8">
    <source>
        <dbReference type="ARBA" id="ARBA00022989"/>
    </source>
</evidence>
<dbReference type="NCBIfam" id="TIGR02210">
    <property type="entry name" value="rodA_shape"/>
    <property type="match status" value="1"/>
</dbReference>
<dbReference type="GO" id="GO:0032153">
    <property type="term" value="C:cell division site"/>
    <property type="evidence" value="ECO:0007669"/>
    <property type="project" value="TreeGrafter"/>
</dbReference>
<feature type="transmembrane region" description="Helical" evidence="11">
    <location>
        <begin position="146"/>
        <end position="162"/>
    </location>
</feature>
<comment type="subcellular location">
    <subcellularLocation>
        <location evidence="1">Membrane</location>
        <topology evidence="1">Multi-pass membrane protein</topology>
    </subcellularLocation>
</comment>
<evidence type="ECO:0000256" key="11">
    <source>
        <dbReference type="SAM" id="Phobius"/>
    </source>
</evidence>
<dbReference type="GO" id="GO:0051301">
    <property type="term" value="P:cell division"/>
    <property type="evidence" value="ECO:0007669"/>
    <property type="project" value="InterPro"/>
</dbReference>
<dbReference type="PANTHER" id="PTHR30474:SF1">
    <property type="entry name" value="PEPTIDOGLYCAN GLYCOSYLTRANSFERASE MRDB"/>
    <property type="match status" value="1"/>
</dbReference>
<dbReference type="InterPro" id="IPR018365">
    <property type="entry name" value="Cell_cycle_FtsW-rel_CS"/>
</dbReference>
<reference evidence="12 13" key="1">
    <citation type="journal article" date="2016" name="Nat. Commun.">
        <title>Thousands of microbial genomes shed light on interconnected biogeochemical processes in an aquifer system.</title>
        <authorList>
            <person name="Anantharaman K."/>
            <person name="Brown C.T."/>
            <person name="Hug L.A."/>
            <person name="Sharon I."/>
            <person name="Castelle C.J."/>
            <person name="Probst A.J."/>
            <person name="Thomas B.C."/>
            <person name="Singh A."/>
            <person name="Wilkins M.J."/>
            <person name="Karaoz U."/>
            <person name="Brodie E.L."/>
            <person name="Williams K.H."/>
            <person name="Hubbard S.S."/>
            <person name="Banfield J.F."/>
        </authorList>
    </citation>
    <scope>NUCLEOTIDE SEQUENCE [LARGE SCALE GENOMIC DNA]</scope>
</reference>
<evidence type="ECO:0000256" key="5">
    <source>
        <dbReference type="ARBA" id="ARBA00022692"/>
    </source>
</evidence>
<feature type="transmembrane region" description="Helical" evidence="11">
    <location>
        <begin position="319"/>
        <end position="341"/>
    </location>
</feature>
<feature type="transmembrane region" description="Helical" evidence="11">
    <location>
        <begin position="123"/>
        <end position="140"/>
    </location>
</feature>
<dbReference type="GO" id="GO:0005886">
    <property type="term" value="C:plasma membrane"/>
    <property type="evidence" value="ECO:0007669"/>
    <property type="project" value="TreeGrafter"/>
</dbReference>
<keyword evidence="3" id="KW-0328">Glycosyltransferase</keyword>
<keyword evidence="2" id="KW-1003">Cell membrane</keyword>
<dbReference type="GO" id="GO:0016757">
    <property type="term" value="F:glycosyltransferase activity"/>
    <property type="evidence" value="ECO:0007669"/>
    <property type="project" value="UniProtKB-KW"/>
</dbReference>
<evidence type="ECO:0000256" key="10">
    <source>
        <dbReference type="ARBA" id="ARBA00023316"/>
    </source>
</evidence>
<dbReference type="GO" id="GO:0008360">
    <property type="term" value="P:regulation of cell shape"/>
    <property type="evidence" value="ECO:0007669"/>
    <property type="project" value="UniProtKB-KW"/>
</dbReference>
<evidence type="ECO:0000256" key="6">
    <source>
        <dbReference type="ARBA" id="ARBA00022960"/>
    </source>
</evidence>
<gene>
    <name evidence="12" type="ORF">A2786_02965</name>
</gene>
<accession>A0A1G1VSQ4</accession>
<dbReference type="GO" id="GO:0015648">
    <property type="term" value="F:lipid-linked peptidoglycan transporter activity"/>
    <property type="evidence" value="ECO:0007669"/>
    <property type="project" value="TreeGrafter"/>
</dbReference>
<keyword evidence="10" id="KW-0961">Cell wall biogenesis/degradation</keyword>
<keyword evidence="8 11" id="KW-1133">Transmembrane helix</keyword>
<evidence type="ECO:0000256" key="4">
    <source>
        <dbReference type="ARBA" id="ARBA00022679"/>
    </source>
</evidence>
<dbReference type="InterPro" id="IPR011923">
    <property type="entry name" value="RodA/MrdB"/>
</dbReference>
<dbReference type="GO" id="GO:0071555">
    <property type="term" value="P:cell wall organization"/>
    <property type="evidence" value="ECO:0007669"/>
    <property type="project" value="UniProtKB-KW"/>
</dbReference>
<feature type="transmembrane region" description="Helical" evidence="11">
    <location>
        <begin position="37"/>
        <end position="58"/>
    </location>
</feature>
<dbReference type="EMBL" id="MHCJ01000003">
    <property type="protein sequence ID" value="OGY18435.1"/>
    <property type="molecule type" value="Genomic_DNA"/>
</dbReference>
<dbReference type="Pfam" id="PF01098">
    <property type="entry name" value="FTSW_RODA_SPOVE"/>
    <property type="match status" value="1"/>
</dbReference>
<keyword evidence="6" id="KW-0133">Cell shape</keyword>
<evidence type="ECO:0000256" key="9">
    <source>
        <dbReference type="ARBA" id="ARBA00023136"/>
    </source>
</evidence>
<evidence type="ECO:0000313" key="13">
    <source>
        <dbReference type="Proteomes" id="UP000179233"/>
    </source>
</evidence>
<evidence type="ECO:0000256" key="1">
    <source>
        <dbReference type="ARBA" id="ARBA00004141"/>
    </source>
</evidence>
<feature type="transmembrane region" description="Helical" evidence="11">
    <location>
        <begin position="64"/>
        <end position="82"/>
    </location>
</feature>
<keyword evidence="5 11" id="KW-0812">Transmembrane</keyword>
<feature type="transmembrane region" description="Helical" evidence="11">
    <location>
        <begin position="6"/>
        <end position="25"/>
    </location>
</feature>
<evidence type="ECO:0000313" key="12">
    <source>
        <dbReference type="EMBL" id="OGY18435.1"/>
    </source>
</evidence>
<name>A0A1G1VSQ4_9BACT</name>
<dbReference type="Proteomes" id="UP000179233">
    <property type="component" value="Unassembled WGS sequence"/>
</dbReference>
<feature type="transmembrane region" description="Helical" evidence="11">
    <location>
        <begin position="286"/>
        <end position="307"/>
    </location>
</feature>
<keyword evidence="4" id="KW-0808">Transferase</keyword>
<dbReference type="PROSITE" id="PS00428">
    <property type="entry name" value="FTSW_RODA_SPOVE"/>
    <property type="match status" value="1"/>
</dbReference>
<comment type="caution">
    <text evidence="12">The sequence shown here is derived from an EMBL/GenBank/DDBJ whole genome shotgun (WGS) entry which is preliminary data.</text>
</comment>